<dbReference type="Pfam" id="PF04545">
    <property type="entry name" value="Sigma70_r4"/>
    <property type="match status" value="1"/>
</dbReference>
<evidence type="ECO:0000259" key="5">
    <source>
        <dbReference type="PROSITE" id="PS00716"/>
    </source>
</evidence>
<keyword evidence="2" id="KW-0731">Sigma factor</keyword>
<accession>A0A445MT85</accession>
<dbReference type="CDD" id="cd06171">
    <property type="entry name" value="Sigma70_r4"/>
    <property type="match status" value="1"/>
</dbReference>
<dbReference type="GO" id="GO:0006352">
    <property type="term" value="P:DNA-templated transcription initiation"/>
    <property type="evidence" value="ECO:0007669"/>
    <property type="project" value="InterPro"/>
</dbReference>
<dbReference type="NCBIfam" id="TIGR02479">
    <property type="entry name" value="FliA_WhiG"/>
    <property type="match status" value="1"/>
</dbReference>
<dbReference type="SUPFAM" id="SSF88659">
    <property type="entry name" value="Sigma3 and sigma4 domains of RNA polymerase sigma factors"/>
    <property type="match status" value="2"/>
</dbReference>
<evidence type="ECO:0000256" key="3">
    <source>
        <dbReference type="ARBA" id="ARBA00023125"/>
    </source>
</evidence>
<dbReference type="InterPro" id="IPR007630">
    <property type="entry name" value="RNA_pol_sigma70_r4"/>
</dbReference>
<dbReference type="AlphaFoldDB" id="A0A445MT85"/>
<name>A0A445MT85_9BACT</name>
<dbReference type="GO" id="GO:0016987">
    <property type="term" value="F:sigma factor activity"/>
    <property type="evidence" value="ECO:0007669"/>
    <property type="project" value="UniProtKB-KW"/>
</dbReference>
<dbReference type="PANTHER" id="PTHR30385:SF7">
    <property type="entry name" value="RNA POLYMERASE SIGMA FACTOR FLIA"/>
    <property type="match status" value="1"/>
</dbReference>
<evidence type="ECO:0000313" key="6">
    <source>
        <dbReference type="EMBL" id="SPD72678.1"/>
    </source>
</evidence>
<dbReference type="PRINTS" id="PR00046">
    <property type="entry name" value="SIGMA70FCT"/>
</dbReference>
<dbReference type="NCBIfam" id="NF005413">
    <property type="entry name" value="PRK06986.1"/>
    <property type="match status" value="1"/>
</dbReference>
<sequence>MEIAEELIDISENDNCLSREEIIKEYLPYVKRIVHRIAIHLPPSVEIDDLINAGIIGLIEAVERYDPARDNKFMTYAVFRIRGSVLSELRARDYHSRSTRRKVREYENTYLRLEQQAGKSVNDEDIAHELNISLDECYHIKRMSSMSFLSFEELGFSSKEERDNIVNYFLSGEGSDAYRLTRVKEIEQAVADAIEELPKNEKLVISLYYWDELTMKEIGSVLEITESRVSQIHSQAIIHLRARLKKEKLIGE</sequence>
<keyword evidence="1" id="KW-0805">Transcription regulation</keyword>
<gene>
    <name evidence="6" type="primary">fliA</name>
    <name evidence="6" type="ORF">PITCH_A1480002</name>
</gene>
<evidence type="ECO:0000256" key="1">
    <source>
        <dbReference type="ARBA" id="ARBA00023015"/>
    </source>
</evidence>
<keyword evidence="4" id="KW-0804">Transcription</keyword>
<dbReference type="GO" id="GO:0003677">
    <property type="term" value="F:DNA binding"/>
    <property type="evidence" value="ECO:0007669"/>
    <property type="project" value="UniProtKB-KW"/>
</dbReference>
<dbReference type="Gene3D" id="1.20.140.160">
    <property type="match status" value="1"/>
</dbReference>
<dbReference type="Pfam" id="PF04542">
    <property type="entry name" value="Sigma70_r2"/>
    <property type="match status" value="1"/>
</dbReference>
<protein>
    <submittedName>
        <fullName evidence="6">RNA polymerase sigma factor FliA</fullName>
    </submittedName>
</protein>
<dbReference type="InterPro" id="IPR013325">
    <property type="entry name" value="RNA_pol_sigma_r2"/>
</dbReference>
<feature type="domain" description="RNA polymerase sigma-70" evidence="5">
    <location>
        <begin position="214"/>
        <end position="240"/>
    </location>
</feature>
<reference evidence="6" key="1">
    <citation type="submission" date="2018-01" db="EMBL/GenBank/DDBJ databases">
        <authorList>
            <person name="Regsiter A."/>
            <person name="William W."/>
        </authorList>
    </citation>
    <scope>NUCLEOTIDE SEQUENCE</scope>
    <source>
        <strain evidence="6">TRIP AH-1</strain>
    </source>
</reference>
<dbReference type="InterPro" id="IPR013324">
    <property type="entry name" value="RNA_pol_sigma_r3/r4-like"/>
</dbReference>
<keyword evidence="3" id="KW-0238">DNA-binding</keyword>
<dbReference type="PANTHER" id="PTHR30385">
    <property type="entry name" value="SIGMA FACTOR F FLAGELLAR"/>
    <property type="match status" value="1"/>
</dbReference>
<evidence type="ECO:0000256" key="2">
    <source>
        <dbReference type="ARBA" id="ARBA00023082"/>
    </source>
</evidence>
<dbReference type="InterPro" id="IPR014284">
    <property type="entry name" value="RNA_pol_sigma-70_dom"/>
</dbReference>
<dbReference type="InterPro" id="IPR000943">
    <property type="entry name" value="RNA_pol_sigma70"/>
</dbReference>
<dbReference type="SUPFAM" id="SSF88946">
    <property type="entry name" value="Sigma2 domain of RNA polymerase sigma factors"/>
    <property type="match status" value="1"/>
</dbReference>
<dbReference type="InterPro" id="IPR007627">
    <property type="entry name" value="RNA_pol_sigma70_r2"/>
</dbReference>
<dbReference type="InterPro" id="IPR012845">
    <property type="entry name" value="RNA_pol_sigma_FliA_WhiG"/>
</dbReference>
<dbReference type="Gene3D" id="1.10.1740.10">
    <property type="match status" value="1"/>
</dbReference>
<dbReference type="NCBIfam" id="TIGR02937">
    <property type="entry name" value="sigma70-ECF"/>
    <property type="match status" value="1"/>
</dbReference>
<proteinExistence type="predicted"/>
<organism evidence="6">
    <name type="scientific">uncultured Desulfobacterium sp</name>
    <dbReference type="NCBI Taxonomy" id="201089"/>
    <lineage>
        <taxon>Bacteria</taxon>
        <taxon>Pseudomonadati</taxon>
        <taxon>Thermodesulfobacteriota</taxon>
        <taxon>Desulfobacteria</taxon>
        <taxon>Desulfobacterales</taxon>
        <taxon>Desulfobacteriaceae</taxon>
        <taxon>Desulfobacterium</taxon>
        <taxon>environmental samples</taxon>
    </lineage>
</organism>
<evidence type="ECO:0000256" key="4">
    <source>
        <dbReference type="ARBA" id="ARBA00023163"/>
    </source>
</evidence>
<dbReference type="GO" id="GO:0003899">
    <property type="term" value="F:DNA-directed RNA polymerase activity"/>
    <property type="evidence" value="ECO:0007669"/>
    <property type="project" value="InterPro"/>
</dbReference>
<dbReference type="EMBL" id="OJIN01000055">
    <property type="protein sequence ID" value="SPD72678.1"/>
    <property type="molecule type" value="Genomic_DNA"/>
</dbReference>
<dbReference type="PROSITE" id="PS00716">
    <property type="entry name" value="SIGMA70_2"/>
    <property type="match status" value="1"/>
</dbReference>